<dbReference type="PANTHER" id="PTHR43617:SF22">
    <property type="entry name" value="L-AMINO ACID N-ACETYLTRANSFERASE AAAT"/>
    <property type="match status" value="1"/>
</dbReference>
<evidence type="ECO:0000313" key="2">
    <source>
        <dbReference type="EMBL" id="SFP69488.1"/>
    </source>
</evidence>
<keyword evidence="3" id="KW-1185">Reference proteome</keyword>
<feature type="domain" description="N-acetyltransferase" evidence="1">
    <location>
        <begin position="16"/>
        <end position="183"/>
    </location>
</feature>
<dbReference type="Proteomes" id="UP000182624">
    <property type="component" value="Unassembled WGS sequence"/>
</dbReference>
<accession>A0A1I5SFG3</accession>
<dbReference type="CDD" id="cd04301">
    <property type="entry name" value="NAT_SF"/>
    <property type="match status" value="1"/>
</dbReference>
<dbReference type="InterPro" id="IPR016181">
    <property type="entry name" value="Acyl_CoA_acyltransferase"/>
</dbReference>
<evidence type="ECO:0000259" key="1">
    <source>
        <dbReference type="PROSITE" id="PS51186"/>
    </source>
</evidence>
<dbReference type="Gene3D" id="3.40.630.30">
    <property type="match status" value="1"/>
</dbReference>
<sequence>MRIKEQKFLLPDGREVTIKSAGPEDAMKVKLHREAVSVETHFMAREPEDGPFNLERIKEILGNIAESDRDFMVSAYIGDELIGDLGVTLMRPHVKYLHRAYLGMSIRLMYTGIGLGSFMMKTALEQAKANGFEQVELGVFSDNDRARHMYKKMGFKEYGMNPRAFKLKDGTYRDEIIMANIFETGGNA</sequence>
<dbReference type="Pfam" id="PF00583">
    <property type="entry name" value="Acetyltransf_1"/>
    <property type="match status" value="1"/>
</dbReference>
<organism evidence="2 3">
    <name type="scientific">Butyrivibrio proteoclasticus</name>
    <dbReference type="NCBI Taxonomy" id="43305"/>
    <lineage>
        <taxon>Bacteria</taxon>
        <taxon>Bacillati</taxon>
        <taxon>Bacillota</taxon>
        <taxon>Clostridia</taxon>
        <taxon>Lachnospirales</taxon>
        <taxon>Lachnospiraceae</taxon>
        <taxon>Butyrivibrio</taxon>
    </lineage>
</organism>
<dbReference type="InterPro" id="IPR000182">
    <property type="entry name" value="GNAT_dom"/>
</dbReference>
<gene>
    <name evidence="2" type="ORF">SAMN04487928_10652</name>
</gene>
<dbReference type="InterPro" id="IPR050276">
    <property type="entry name" value="MshD_Acetyltransferase"/>
</dbReference>
<dbReference type="EMBL" id="FOXO01000006">
    <property type="protein sequence ID" value="SFP69488.1"/>
    <property type="molecule type" value="Genomic_DNA"/>
</dbReference>
<dbReference type="PANTHER" id="PTHR43617">
    <property type="entry name" value="L-AMINO ACID N-ACETYLTRANSFERASE"/>
    <property type="match status" value="1"/>
</dbReference>
<evidence type="ECO:0000313" key="3">
    <source>
        <dbReference type="Proteomes" id="UP000182624"/>
    </source>
</evidence>
<dbReference type="RefSeq" id="WP_074885423.1">
    <property type="nucleotide sequence ID" value="NZ_FOXO01000006.1"/>
</dbReference>
<protein>
    <submittedName>
        <fullName evidence="2">Protein N-acetyltransferase, RimJ/RimL family</fullName>
    </submittedName>
</protein>
<reference evidence="3" key="1">
    <citation type="submission" date="2016-10" db="EMBL/GenBank/DDBJ databases">
        <authorList>
            <person name="Varghese N."/>
            <person name="Submissions S."/>
        </authorList>
    </citation>
    <scope>NUCLEOTIDE SEQUENCE [LARGE SCALE GENOMIC DNA]</scope>
    <source>
        <strain evidence="3">P18</strain>
    </source>
</reference>
<dbReference type="OrthoDB" id="948250at2"/>
<dbReference type="AlphaFoldDB" id="A0A1I5SFG3"/>
<dbReference type="SUPFAM" id="SSF55729">
    <property type="entry name" value="Acyl-CoA N-acyltransferases (Nat)"/>
    <property type="match status" value="1"/>
</dbReference>
<proteinExistence type="predicted"/>
<dbReference type="PROSITE" id="PS51186">
    <property type="entry name" value="GNAT"/>
    <property type="match status" value="1"/>
</dbReference>
<name>A0A1I5SFG3_9FIRM</name>
<dbReference type="GO" id="GO:0016747">
    <property type="term" value="F:acyltransferase activity, transferring groups other than amino-acyl groups"/>
    <property type="evidence" value="ECO:0007669"/>
    <property type="project" value="InterPro"/>
</dbReference>
<keyword evidence="2" id="KW-0808">Transferase</keyword>